<dbReference type="SMART" id="SM00354">
    <property type="entry name" value="HTH_LACI"/>
    <property type="match status" value="1"/>
</dbReference>
<gene>
    <name evidence="6" type="ORF">OGH68_33015</name>
</gene>
<evidence type="ECO:0000256" key="4">
    <source>
        <dbReference type="SAM" id="MobiDB-lite"/>
    </source>
</evidence>
<accession>A0ABY6IFK6</accession>
<keyword evidence="2" id="KW-0238">DNA-binding</keyword>
<dbReference type="Proteomes" id="UP001163878">
    <property type="component" value="Chromosome"/>
</dbReference>
<dbReference type="EMBL" id="CP107567">
    <property type="protein sequence ID" value="UYQ65803.1"/>
    <property type="molecule type" value="Genomic_DNA"/>
</dbReference>
<reference evidence="6" key="1">
    <citation type="submission" date="2022-10" db="EMBL/GenBank/DDBJ databases">
        <title>Cytochrome P450 Catalyzes Benzene Ring Formation in the Biosynthesis of Trialkyl-Substituted Aromatic Polyketides.</title>
        <authorList>
            <person name="Zhao E."/>
            <person name="Ge H."/>
        </authorList>
    </citation>
    <scope>NUCLEOTIDE SEQUENCE</scope>
    <source>
        <strain evidence="6">NA0869</strain>
    </source>
</reference>
<feature type="domain" description="HTH lacI-type" evidence="5">
    <location>
        <begin position="10"/>
        <end position="64"/>
    </location>
</feature>
<dbReference type="CDD" id="cd01392">
    <property type="entry name" value="HTH_LacI"/>
    <property type="match status" value="1"/>
</dbReference>
<keyword evidence="3" id="KW-0804">Transcription</keyword>
<dbReference type="Gene3D" id="1.10.260.40">
    <property type="entry name" value="lambda repressor-like DNA-binding domains"/>
    <property type="match status" value="1"/>
</dbReference>
<dbReference type="PANTHER" id="PTHR30146:SF153">
    <property type="entry name" value="LACTOSE OPERON REPRESSOR"/>
    <property type="match status" value="1"/>
</dbReference>
<keyword evidence="1" id="KW-0805">Transcription regulation</keyword>
<dbReference type="Gene3D" id="3.40.50.2300">
    <property type="match status" value="2"/>
</dbReference>
<evidence type="ECO:0000259" key="5">
    <source>
        <dbReference type="PROSITE" id="PS50932"/>
    </source>
</evidence>
<dbReference type="PANTHER" id="PTHR30146">
    <property type="entry name" value="LACI-RELATED TRANSCRIPTIONAL REPRESSOR"/>
    <property type="match status" value="1"/>
</dbReference>
<feature type="region of interest" description="Disordered" evidence="4">
    <location>
        <begin position="340"/>
        <end position="367"/>
    </location>
</feature>
<dbReference type="Pfam" id="PF13377">
    <property type="entry name" value="Peripla_BP_3"/>
    <property type="match status" value="1"/>
</dbReference>
<evidence type="ECO:0000256" key="2">
    <source>
        <dbReference type="ARBA" id="ARBA00023125"/>
    </source>
</evidence>
<protein>
    <submittedName>
        <fullName evidence="6">LacI family transcriptional regulator</fullName>
    </submittedName>
</protein>
<evidence type="ECO:0000256" key="1">
    <source>
        <dbReference type="ARBA" id="ARBA00023015"/>
    </source>
</evidence>
<dbReference type="SUPFAM" id="SSF47413">
    <property type="entry name" value="lambda repressor-like DNA-binding domains"/>
    <property type="match status" value="1"/>
</dbReference>
<organism evidence="6 7">
    <name type="scientific">Streptomyces peucetius</name>
    <dbReference type="NCBI Taxonomy" id="1950"/>
    <lineage>
        <taxon>Bacteria</taxon>
        <taxon>Bacillati</taxon>
        <taxon>Actinomycetota</taxon>
        <taxon>Actinomycetes</taxon>
        <taxon>Kitasatosporales</taxon>
        <taxon>Streptomycetaceae</taxon>
        <taxon>Streptomyces</taxon>
    </lineage>
</organism>
<dbReference type="InterPro" id="IPR000843">
    <property type="entry name" value="HTH_LacI"/>
</dbReference>
<name>A0ABY6IFK6_STRPE</name>
<sequence length="381" mass="40330">MSEPEPQAHVTLDAVARRAGVSLATASRALNGTTRVREDLRTRVRAAADQLGYIPNAHAQALASASSNTVGLICHDVGDPYFSAIAAGVMRAAAEKDLLVMLASTFREPAREIAYVSTLRAQRARAILLIGSGFQDRAWERALAAELEPYARAGGRVAVVSRHRSLRVDAVLPENRGGAAALARALLDLGHREFAVLTGPPSLTTVSDRLAGFRDELARAGVALPPERVVRGPFTREGGYAAARTLLARGNRPTCVFAVTDVMAVGALAAFREEGVRVPEDISLAGFDDIPLVRELSPPLTTVALPLTAMGQEVMALALREPRGPRSRMVRVGGEVVLRASTAPPPSLRRGSPPMGEGARRNRPSPVHAVHADLHLGAPGV</sequence>
<evidence type="ECO:0000313" key="6">
    <source>
        <dbReference type="EMBL" id="UYQ65803.1"/>
    </source>
</evidence>
<dbReference type="InterPro" id="IPR028082">
    <property type="entry name" value="Peripla_BP_I"/>
</dbReference>
<evidence type="ECO:0000313" key="7">
    <source>
        <dbReference type="Proteomes" id="UP001163878"/>
    </source>
</evidence>
<proteinExistence type="predicted"/>
<keyword evidence="7" id="KW-1185">Reference proteome</keyword>
<evidence type="ECO:0000256" key="3">
    <source>
        <dbReference type="ARBA" id="ARBA00023163"/>
    </source>
</evidence>
<dbReference type="InterPro" id="IPR010982">
    <property type="entry name" value="Lambda_DNA-bd_dom_sf"/>
</dbReference>
<dbReference type="Pfam" id="PF00356">
    <property type="entry name" value="LacI"/>
    <property type="match status" value="1"/>
</dbReference>
<dbReference type="PROSITE" id="PS50932">
    <property type="entry name" value="HTH_LACI_2"/>
    <property type="match status" value="1"/>
</dbReference>
<dbReference type="SUPFAM" id="SSF53822">
    <property type="entry name" value="Periplasmic binding protein-like I"/>
    <property type="match status" value="1"/>
</dbReference>
<dbReference type="CDD" id="cd06267">
    <property type="entry name" value="PBP1_LacI_sugar_binding-like"/>
    <property type="match status" value="1"/>
</dbReference>
<dbReference type="InterPro" id="IPR046335">
    <property type="entry name" value="LacI/GalR-like_sensor"/>
</dbReference>